<proteinExistence type="predicted"/>
<protein>
    <recommendedName>
        <fullName evidence="1">Methylene-tetrahydrofolate reductase C-terminal-like domain-containing protein</fullName>
    </recommendedName>
</protein>
<accession>A0A7G9YYQ0</accession>
<sequence>MIAQEQKPMEEILGYLEGKQKVVVMGCGGCATFYGTGDKKAVYSMAEQLAKEGKEVTKIVMPLGMQACETEKCSIFLQKNRRAVENCDAVMVMSCGDGVQVVTEYMDEEMGIAKEVYPVNDPLGLVGGGPKKLKETCQSCGMCELGKTAGVCPLTACGKGLMNGPCGGVREGDKCEIDPDKDCAWVKIYKRMEKLGKLDAFEQMNDPHEWSKMKRPRLFELEKPMGMMDMMGAMMNLNTISGYVSMMFAKPPAEEEEAEKE</sequence>
<feature type="domain" description="Methylene-tetrahydrofolate reductase C-terminal-like" evidence="1">
    <location>
        <begin position="131"/>
        <end position="211"/>
    </location>
</feature>
<evidence type="ECO:0000259" key="1">
    <source>
        <dbReference type="Pfam" id="PF12225"/>
    </source>
</evidence>
<dbReference type="EMBL" id="MT631532">
    <property type="protein sequence ID" value="QNO53134.1"/>
    <property type="molecule type" value="Genomic_DNA"/>
</dbReference>
<dbReference type="InterPro" id="IPR022026">
    <property type="entry name" value="DUF5981"/>
</dbReference>
<organism evidence="2">
    <name type="scientific">Candidatus Methanophagaceae archaeon ANME-1 ERB6</name>
    <dbReference type="NCBI Taxonomy" id="2759912"/>
    <lineage>
        <taxon>Archaea</taxon>
        <taxon>Methanobacteriati</taxon>
        <taxon>Methanobacteriota</taxon>
        <taxon>Stenosarchaea group</taxon>
        <taxon>Methanomicrobia</taxon>
        <taxon>Candidatus Methanophagales</taxon>
        <taxon>Candidatus Methanophagaceae</taxon>
    </lineage>
</organism>
<gene>
    <name evidence="2" type="ORF">GJIJNDME_00019</name>
</gene>
<dbReference type="Pfam" id="PF12225">
    <property type="entry name" value="DUF5981"/>
    <property type="match status" value="1"/>
</dbReference>
<dbReference type="AlphaFoldDB" id="A0A7G9YYQ0"/>
<reference evidence="2" key="1">
    <citation type="submission" date="2020-06" db="EMBL/GenBank/DDBJ databases">
        <title>Unique genomic features of the anaerobic methanotrophic archaea.</title>
        <authorList>
            <person name="Chadwick G.L."/>
            <person name="Skennerton C.T."/>
            <person name="Laso-Perez R."/>
            <person name="Leu A.O."/>
            <person name="Speth D.R."/>
            <person name="Yu H."/>
            <person name="Morgan-Lang C."/>
            <person name="Hatzenpichler R."/>
            <person name="Goudeau D."/>
            <person name="Malmstrom R."/>
            <person name="Brazelton W.J."/>
            <person name="Woyke T."/>
            <person name="Hallam S.J."/>
            <person name="Tyson G.W."/>
            <person name="Wegener G."/>
            <person name="Boetius A."/>
            <person name="Orphan V."/>
        </authorList>
    </citation>
    <scope>NUCLEOTIDE SEQUENCE</scope>
</reference>
<evidence type="ECO:0000313" key="2">
    <source>
        <dbReference type="EMBL" id="QNO53134.1"/>
    </source>
</evidence>
<dbReference type="PANTHER" id="PTHR38755">
    <property type="entry name" value="5,10-METHYLENETETRAHYDROFOLATE REDUCTASE"/>
    <property type="match status" value="1"/>
</dbReference>
<name>A0A7G9YYQ0_9EURY</name>
<dbReference type="PANTHER" id="PTHR38755:SF1">
    <property type="entry name" value="METHYLENE-TETRAHYDROFOLATE REDUCTASE C-TERMINAL DOMAIN-CONTAINING PROTEIN"/>
    <property type="match status" value="1"/>
</dbReference>